<gene>
    <name evidence="2" type="primary">ORF1086</name>
</gene>
<feature type="region of interest" description="Disordered" evidence="1">
    <location>
        <begin position="1"/>
        <end position="74"/>
    </location>
</feature>
<feature type="non-terminal residue" evidence="2">
    <location>
        <position position="74"/>
    </location>
</feature>
<organism evidence="2">
    <name type="scientific">Arion vulgaris</name>
    <dbReference type="NCBI Taxonomy" id="1028688"/>
    <lineage>
        <taxon>Eukaryota</taxon>
        <taxon>Metazoa</taxon>
        <taxon>Spiralia</taxon>
        <taxon>Lophotrochozoa</taxon>
        <taxon>Mollusca</taxon>
        <taxon>Gastropoda</taxon>
        <taxon>Heterobranchia</taxon>
        <taxon>Euthyneura</taxon>
        <taxon>Panpulmonata</taxon>
        <taxon>Eupulmonata</taxon>
        <taxon>Stylommatophora</taxon>
        <taxon>Helicina</taxon>
        <taxon>Arionoidea</taxon>
        <taxon>Arionidae</taxon>
        <taxon>Arion</taxon>
    </lineage>
</organism>
<protein>
    <submittedName>
        <fullName evidence="2">Uncharacterized protein</fullName>
    </submittedName>
</protein>
<proteinExistence type="predicted"/>
<feature type="compositionally biased region" description="Basic and acidic residues" evidence="1">
    <location>
        <begin position="7"/>
        <end position="16"/>
    </location>
</feature>
<evidence type="ECO:0000256" key="1">
    <source>
        <dbReference type="SAM" id="MobiDB-lite"/>
    </source>
</evidence>
<evidence type="ECO:0000313" key="2">
    <source>
        <dbReference type="EMBL" id="CEK47311.1"/>
    </source>
</evidence>
<sequence length="74" mass="8502">AARHVRQSSDNREQTRGKSASSKSQGDDRKLGQSVDNREQTRAFSKSQADGRKLPPPTDIESRSERKYRTEERR</sequence>
<dbReference type="AlphaFoldDB" id="A0A0B6XUW9"/>
<name>A0A0B6XUW9_9EUPU</name>
<accession>A0A0B6XUW9</accession>
<reference evidence="2" key="1">
    <citation type="submission" date="2014-12" db="EMBL/GenBank/DDBJ databases">
        <title>Insight into the proteome of Arion vulgaris.</title>
        <authorList>
            <person name="Aradska J."/>
            <person name="Bulat T."/>
            <person name="Smidak R."/>
            <person name="Sarate P."/>
            <person name="Gangsoo J."/>
            <person name="Sialana F."/>
            <person name="Bilban M."/>
            <person name="Lubec G."/>
        </authorList>
    </citation>
    <scope>NUCLEOTIDE SEQUENCE</scope>
    <source>
        <tissue evidence="2">Skin</tissue>
    </source>
</reference>
<feature type="compositionally biased region" description="Basic and acidic residues" evidence="1">
    <location>
        <begin position="60"/>
        <end position="74"/>
    </location>
</feature>
<feature type="compositionally biased region" description="Basic and acidic residues" evidence="1">
    <location>
        <begin position="25"/>
        <end position="41"/>
    </location>
</feature>
<feature type="non-terminal residue" evidence="2">
    <location>
        <position position="1"/>
    </location>
</feature>
<dbReference type="EMBL" id="HACG01000446">
    <property type="protein sequence ID" value="CEK47311.1"/>
    <property type="molecule type" value="Transcribed_RNA"/>
</dbReference>